<dbReference type="PRINTS" id="PR01008">
    <property type="entry name" value="FLGLRINGFLGH"/>
</dbReference>
<keyword evidence="8 9" id="KW-0998">Cell outer membrane</keyword>
<keyword evidence="5 9" id="KW-0732">Signal</keyword>
<dbReference type="InterPro" id="IPR000527">
    <property type="entry name" value="Flag_Lring"/>
</dbReference>
<keyword evidence="11" id="KW-0282">Flagellum</keyword>
<evidence type="ECO:0000256" key="4">
    <source>
        <dbReference type="ARBA" id="ARBA00011439"/>
    </source>
</evidence>
<evidence type="ECO:0000256" key="1">
    <source>
        <dbReference type="ARBA" id="ARBA00002591"/>
    </source>
</evidence>
<dbReference type="PANTHER" id="PTHR34933">
    <property type="entry name" value="FLAGELLAR L-RING PROTEIN"/>
    <property type="match status" value="1"/>
</dbReference>
<evidence type="ECO:0000256" key="7">
    <source>
        <dbReference type="ARBA" id="ARBA00023143"/>
    </source>
</evidence>
<keyword evidence="7 9" id="KW-0975">Bacterial flagellum</keyword>
<keyword evidence="11" id="KW-0966">Cell projection</keyword>
<keyword evidence="11" id="KW-0969">Cilium</keyword>
<keyword evidence="6 9" id="KW-0472">Membrane</keyword>
<feature type="chain" id="PRO_5020774141" description="Flagellar L-ring protein" evidence="10">
    <location>
        <begin position="22"/>
        <end position="227"/>
    </location>
</feature>
<comment type="caution">
    <text evidence="11">The sequence shown here is derived from an EMBL/GenBank/DDBJ whole genome shotgun (WGS) entry which is preliminary data.</text>
</comment>
<comment type="similarity">
    <text evidence="3 9">Belongs to the FlgH family.</text>
</comment>
<dbReference type="PROSITE" id="PS51257">
    <property type="entry name" value="PROKAR_LIPOPROTEIN"/>
    <property type="match status" value="1"/>
</dbReference>
<dbReference type="OrthoDB" id="9789463at2"/>
<comment type="subunit">
    <text evidence="4 9">The basal body constitutes a major portion of the flagellar organelle and consists of four rings (L,P,S, and M) mounted on a central rod.</text>
</comment>
<organism evidence="11 12">
    <name type="scientific">Crenobacter intestini</name>
    <dbReference type="NCBI Taxonomy" id="2563443"/>
    <lineage>
        <taxon>Bacteria</taxon>
        <taxon>Pseudomonadati</taxon>
        <taxon>Pseudomonadota</taxon>
        <taxon>Betaproteobacteria</taxon>
        <taxon>Neisseriales</taxon>
        <taxon>Neisseriaceae</taxon>
        <taxon>Crenobacter</taxon>
    </lineage>
</organism>
<evidence type="ECO:0000256" key="8">
    <source>
        <dbReference type="ARBA" id="ARBA00023237"/>
    </source>
</evidence>
<evidence type="ECO:0000256" key="10">
    <source>
        <dbReference type="SAM" id="SignalP"/>
    </source>
</evidence>
<dbReference type="GO" id="GO:0009279">
    <property type="term" value="C:cell outer membrane"/>
    <property type="evidence" value="ECO:0007669"/>
    <property type="project" value="UniProtKB-SubCell"/>
</dbReference>
<evidence type="ECO:0000313" key="12">
    <source>
        <dbReference type="Proteomes" id="UP000308891"/>
    </source>
</evidence>
<dbReference type="GO" id="GO:0009427">
    <property type="term" value="C:bacterial-type flagellum basal body, distal rod, L ring"/>
    <property type="evidence" value="ECO:0007669"/>
    <property type="project" value="InterPro"/>
</dbReference>
<protein>
    <recommendedName>
        <fullName evidence="9">Flagellar L-ring protein</fullName>
    </recommendedName>
    <alternativeName>
        <fullName evidence="9">Basal body L-ring protein</fullName>
    </alternativeName>
</protein>
<dbReference type="AlphaFoldDB" id="A0A4T0V138"/>
<accession>A0A4T0V138</accession>
<comment type="subcellular location">
    <subcellularLocation>
        <location evidence="9">Cell outer membrane</location>
        <topology evidence="9">Lipid-anchor</topology>
    </subcellularLocation>
    <subcellularLocation>
        <location evidence="9">Bacterial flagellum basal body</location>
    </subcellularLocation>
    <subcellularLocation>
        <location evidence="2">Membrane</location>
    </subcellularLocation>
</comment>
<keyword evidence="12" id="KW-1185">Reference proteome</keyword>
<reference evidence="11 12" key="1">
    <citation type="submission" date="2019-04" db="EMBL/GenBank/DDBJ databases">
        <title>Crenobacter sp. nov.</title>
        <authorList>
            <person name="Shi S."/>
        </authorList>
    </citation>
    <scope>NUCLEOTIDE SEQUENCE [LARGE SCALE GENOMIC DNA]</scope>
    <source>
        <strain evidence="11 12">GY 70310</strain>
    </source>
</reference>
<dbReference type="PANTHER" id="PTHR34933:SF3">
    <property type="entry name" value="FLAGELLAR L-RING PROTEIN"/>
    <property type="match status" value="1"/>
</dbReference>
<evidence type="ECO:0000256" key="9">
    <source>
        <dbReference type="HAMAP-Rule" id="MF_00415"/>
    </source>
</evidence>
<evidence type="ECO:0000256" key="6">
    <source>
        <dbReference type="ARBA" id="ARBA00023136"/>
    </source>
</evidence>
<dbReference type="HAMAP" id="MF_00415">
    <property type="entry name" value="FlgH"/>
    <property type="match status" value="1"/>
</dbReference>
<evidence type="ECO:0000256" key="5">
    <source>
        <dbReference type="ARBA" id="ARBA00022729"/>
    </source>
</evidence>
<comment type="function">
    <text evidence="1 9">Assembles around the rod to form the L-ring and probably protects the motor/basal body from shearing forces during rotation.</text>
</comment>
<dbReference type="Pfam" id="PF02107">
    <property type="entry name" value="FlgH"/>
    <property type="match status" value="1"/>
</dbReference>
<dbReference type="Proteomes" id="UP000308891">
    <property type="component" value="Unassembled WGS sequence"/>
</dbReference>
<evidence type="ECO:0000313" key="11">
    <source>
        <dbReference type="EMBL" id="TIC85228.1"/>
    </source>
</evidence>
<sequence>MQAVSRIFLLLPLLLAACASQQPSIVAQPVSARPQPVPQALPATGSIFQNANYRPMFEDRVPVRVGDILTVQIEEKTQASLSEESKGSRNASITGGIDAGINLPFFPGYIENKLGGAAFNGSGEASRNGKGSNTNTSSFNSSITVTVIDALPNGNLMVSGEKQMRINEELQIVRLSGVVNPRDIKAGNFVSSTRVADARLEQVNEGSNRLYNQTGWLGRFFLSILPF</sequence>
<evidence type="ECO:0000256" key="3">
    <source>
        <dbReference type="ARBA" id="ARBA00006929"/>
    </source>
</evidence>
<dbReference type="EMBL" id="STGJ01000003">
    <property type="protein sequence ID" value="TIC85228.1"/>
    <property type="molecule type" value="Genomic_DNA"/>
</dbReference>
<evidence type="ECO:0000256" key="2">
    <source>
        <dbReference type="ARBA" id="ARBA00004370"/>
    </source>
</evidence>
<gene>
    <name evidence="9" type="primary">flgH</name>
    <name evidence="11" type="ORF">E5K04_04310</name>
</gene>
<keyword evidence="9" id="KW-0449">Lipoprotein</keyword>
<feature type="signal peptide" evidence="10">
    <location>
        <begin position="1"/>
        <end position="21"/>
    </location>
</feature>
<dbReference type="GO" id="GO:0003774">
    <property type="term" value="F:cytoskeletal motor activity"/>
    <property type="evidence" value="ECO:0007669"/>
    <property type="project" value="InterPro"/>
</dbReference>
<proteinExistence type="inferred from homology"/>
<dbReference type="GO" id="GO:0071973">
    <property type="term" value="P:bacterial-type flagellum-dependent cell motility"/>
    <property type="evidence" value="ECO:0007669"/>
    <property type="project" value="InterPro"/>
</dbReference>
<name>A0A4T0V138_9NEIS</name>